<dbReference type="AlphaFoldDB" id="A0A7X6LZR9"/>
<evidence type="ECO:0000256" key="1">
    <source>
        <dbReference type="SAM" id="Phobius"/>
    </source>
</evidence>
<evidence type="ECO:0000313" key="3">
    <source>
        <dbReference type="Proteomes" id="UP000523447"/>
    </source>
</evidence>
<feature type="transmembrane region" description="Helical" evidence="1">
    <location>
        <begin position="102"/>
        <end position="126"/>
    </location>
</feature>
<dbReference type="Pfam" id="PF19650">
    <property type="entry name" value="DUF6153"/>
    <property type="match status" value="1"/>
</dbReference>
<organism evidence="2 3">
    <name type="scientific">Nocardia veterana</name>
    <dbReference type="NCBI Taxonomy" id="132249"/>
    <lineage>
        <taxon>Bacteria</taxon>
        <taxon>Bacillati</taxon>
        <taxon>Actinomycetota</taxon>
        <taxon>Actinomycetes</taxon>
        <taxon>Mycobacteriales</taxon>
        <taxon>Nocardiaceae</taxon>
        <taxon>Nocardia</taxon>
    </lineage>
</organism>
<protein>
    <submittedName>
        <fullName evidence="2">Uncharacterized protein</fullName>
    </submittedName>
</protein>
<sequence>MLAMARLHRAPGFVRMLGVATLLIGVAVMHTVVFSTGHAMGAASEPAARIIASDHAAHAVPVAASGGGMSDVDAMRDHVRSATSGPRAVADDPGCDGCTSHASFHACVFVLVTTVLGLALAVVAWLGAERITDAGRLARVGIRRRNRPPPWTVPSLADLAILRI</sequence>
<comment type="caution">
    <text evidence="2">The sequence shown here is derived from an EMBL/GenBank/DDBJ whole genome shotgun (WGS) entry which is preliminary data.</text>
</comment>
<feature type="transmembrane region" description="Helical" evidence="1">
    <location>
        <begin position="12"/>
        <end position="34"/>
    </location>
</feature>
<proteinExistence type="predicted"/>
<keyword evidence="1" id="KW-0472">Membrane</keyword>
<dbReference type="InterPro" id="IPR046151">
    <property type="entry name" value="DUF6153"/>
</dbReference>
<evidence type="ECO:0000313" key="2">
    <source>
        <dbReference type="EMBL" id="NKY87645.1"/>
    </source>
</evidence>
<reference evidence="2 3" key="1">
    <citation type="submission" date="2020-04" db="EMBL/GenBank/DDBJ databases">
        <title>MicrobeNet Type strains.</title>
        <authorList>
            <person name="Nicholson A.C."/>
        </authorList>
    </citation>
    <scope>NUCLEOTIDE SEQUENCE [LARGE SCALE GENOMIC DNA]</scope>
    <source>
        <strain evidence="2 3">DSM 44445</strain>
    </source>
</reference>
<dbReference type="EMBL" id="JAAXPE010000020">
    <property type="protein sequence ID" value="NKY87645.1"/>
    <property type="molecule type" value="Genomic_DNA"/>
</dbReference>
<keyword evidence="1" id="KW-0812">Transmembrane</keyword>
<keyword evidence="1" id="KW-1133">Transmembrane helix</keyword>
<gene>
    <name evidence="2" type="ORF">HGA07_18660</name>
</gene>
<name>A0A7X6LZR9_9NOCA</name>
<dbReference type="Proteomes" id="UP000523447">
    <property type="component" value="Unassembled WGS sequence"/>
</dbReference>
<keyword evidence="3" id="KW-1185">Reference proteome</keyword>
<accession>A0A7X6LZR9</accession>